<evidence type="ECO:0000313" key="2">
    <source>
        <dbReference type="Proteomes" id="UP000298663"/>
    </source>
</evidence>
<dbReference type="AlphaFoldDB" id="A0A4U8UMR4"/>
<keyword evidence="2" id="KW-1185">Reference proteome</keyword>
<dbReference type="Proteomes" id="UP000298663">
    <property type="component" value="Chromosome X"/>
</dbReference>
<protein>
    <submittedName>
        <fullName evidence="1">Uncharacterized protein</fullName>
    </submittedName>
</protein>
<reference evidence="1 2" key="2">
    <citation type="journal article" date="2019" name="G3 (Bethesda)">
        <title>Hybrid Assembly of the Genome of the Entomopathogenic Nematode Steinernema carpocapsae Identifies the X-Chromosome.</title>
        <authorList>
            <person name="Serra L."/>
            <person name="Macchietto M."/>
            <person name="Macias-Munoz A."/>
            <person name="McGill C.J."/>
            <person name="Rodriguez I.M."/>
            <person name="Rodriguez B."/>
            <person name="Murad R."/>
            <person name="Mortazavi A."/>
        </authorList>
    </citation>
    <scope>NUCLEOTIDE SEQUENCE [LARGE SCALE GENOMIC DNA]</scope>
    <source>
        <strain evidence="1 2">ALL</strain>
    </source>
</reference>
<reference evidence="1 2" key="1">
    <citation type="journal article" date="2015" name="Genome Biol.">
        <title>Comparative genomics of Steinernema reveals deeply conserved gene regulatory networks.</title>
        <authorList>
            <person name="Dillman A.R."/>
            <person name="Macchietto M."/>
            <person name="Porter C.F."/>
            <person name="Rogers A."/>
            <person name="Williams B."/>
            <person name="Antoshechkin I."/>
            <person name="Lee M.M."/>
            <person name="Goodwin Z."/>
            <person name="Lu X."/>
            <person name="Lewis E.E."/>
            <person name="Goodrich-Blair H."/>
            <person name="Stock S.P."/>
            <person name="Adams B.J."/>
            <person name="Sternberg P.W."/>
            <person name="Mortazavi A."/>
        </authorList>
    </citation>
    <scope>NUCLEOTIDE SEQUENCE [LARGE SCALE GENOMIC DNA]</scope>
    <source>
        <strain evidence="1 2">ALL</strain>
    </source>
</reference>
<dbReference type="EMBL" id="CM016762">
    <property type="protein sequence ID" value="TMS34131.1"/>
    <property type="molecule type" value="Genomic_DNA"/>
</dbReference>
<sequence>MIELVQNRFLRTFARCNIEFPGYPEILRKPEISTLERRRRVATLIFAYSDSSGHVVCSLHEFFSLFSSTLPSRSCSMHRILPVTRRSKRLLLENCVFSSLPEVTVQPKNASAFKRKVRQ</sequence>
<dbReference type="EMBL" id="AZBU02000001">
    <property type="protein sequence ID" value="TMS34131.1"/>
    <property type="molecule type" value="Genomic_DNA"/>
</dbReference>
<organism evidence="1 2">
    <name type="scientific">Steinernema carpocapsae</name>
    <name type="common">Entomopathogenic nematode</name>
    <dbReference type="NCBI Taxonomy" id="34508"/>
    <lineage>
        <taxon>Eukaryota</taxon>
        <taxon>Metazoa</taxon>
        <taxon>Ecdysozoa</taxon>
        <taxon>Nematoda</taxon>
        <taxon>Chromadorea</taxon>
        <taxon>Rhabditida</taxon>
        <taxon>Tylenchina</taxon>
        <taxon>Panagrolaimomorpha</taxon>
        <taxon>Strongyloidoidea</taxon>
        <taxon>Steinernematidae</taxon>
        <taxon>Steinernema</taxon>
    </lineage>
</organism>
<gene>
    <name evidence="1" type="ORF">L596_001776</name>
</gene>
<proteinExistence type="predicted"/>
<comment type="caution">
    <text evidence="1">The sequence shown here is derived from an EMBL/GenBank/DDBJ whole genome shotgun (WGS) entry which is preliminary data.</text>
</comment>
<evidence type="ECO:0000313" key="1">
    <source>
        <dbReference type="EMBL" id="TMS34131.1"/>
    </source>
</evidence>
<accession>A0A4U8UMR4</accession>
<name>A0A4U8UMR4_STECR</name>
<dbReference type="OrthoDB" id="10011262at2759"/>